<keyword evidence="1" id="KW-0812">Transmembrane</keyword>
<accession>A0A7W7IW48</accession>
<evidence type="ECO:0000256" key="1">
    <source>
        <dbReference type="SAM" id="Phobius"/>
    </source>
</evidence>
<comment type="caution">
    <text evidence="2">The sequence shown here is derived from an EMBL/GenBank/DDBJ whole genome shotgun (WGS) entry which is preliminary data.</text>
</comment>
<keyword evidence="1" id="KW-1133">Transmembrane helix</keyword>
<evidence type="ECO:0000313" key="3">
    <source>
        <dbReference type="Proteomes" id="UP000561681"/>
    </source>
</evidence>
<gene>
    <name evidence="2" type="ORF">HNP37_001729</name>
</gene>
<name>A0A7W7IW48_9FLAO</name>
<keyword evidence="1" id="KW-0472">Membrane</keyword>
<organism evidence="2 3">
    <name type="scientific">Flavobacterium nitrogenifigens</name>
    <dbReference type="NCBI Taxonomy" id="1617283"/>
    <lineage>
        <taxon>Bacteria</taxon>
        <taxon>Pseudomonadati</taxon>
        <taxon>Bacteroidota</taxon>
        <taxon>Flavobacteriia</taxon>
        <taxon>Flavobacteriales</taxon>
        <taxon>Flavobacteriaceae</taxon>
        <taxon>Flavobacterium</taxon>
    </lineage>
</organism>
<dbReference type="AlphaFoldDB" id="A0A7W7IW48"/>
<proteinExistence type="predicted"/>
<feature type="transmembrane region" description="Helical" evidence="1">
    <location>
        <begin position="100"/>
        <end position="118"/>
    </location>
</feature>
<feature type="transmembrane region" description="Helical" evidence="1">
    <location>
        <begin position="130"/>
        <end position="147"/>
    </location>
</feature>
<dbReference type="Proteomes" id="UP000561681">
    <property type="component" value="Unassembled WGS sequence"/>
</dbReference>
<dbReference type="EMBL" id="JACHLD010000002">
    <property type="protein sequence ID" value="MBB4801668.1"/>
    <property type="molecule type" value="Genomic_DNA"/>
</dbReference>
<protein>
    <submittedName>
        <fullName evidence="2">Uncharacterized protein</fullName>
    </submittedName>
</protein>
<keyword evidence="3" id="KW-1185">Reference proteome</keyword>
<sequence>MEYLYRLLNFNESIFYQFLSAIFSIVLTVTIIYIKREIERNNRENYYNGIATKDHIFGDIKIKIDEELPRENYLQLITMWAIQPLLLLVLISFIDNQNTYIKICLFFSLIIFTLLHEFLTGLKYSDNKKYQVTMLFVWLISFSILSYEKNNIEKEPTKSKTAYSVRIHQNFT</sequence>
<dbReference type="RefSeq" id="WP_184160337.1">
    <property type="nucleotide sequence ID" value="NZ_JACHLD010000002.1"/>
</dbReference>
<feature type="transmembrane region" description="Helical" evidence="1">
    <location>
        <begin position="14"/>
        <end position="34"/>
    </location>
</feature>
<evidence type="ECO:0000313" key="2">
    <source>
        <dbReference type="EMBL" id="MBB4801668.1"/>
    </source>
</evidence>
<reference evidence="2 3" key="1">
    <citation type="submission" date="2020-08" db="EMBL/GenBank/DDBJ databases">
        <title>Functional genomics of gut bacteria from endangered species of beetles.</title>
        <authorList>
            <person name="Carlos-Shanley C."/>
        </authorList>
    </citation>
    <scope>NUCLEOTIDE SEQUENCE [LARGE SCALE GENOMIC DNA]</scope>
    <source>
        <strain evidence="2 3">S00142</strain>
    </source>
</reference>